<accession>A0ABN7W2R3</accession>
<keyword evidence="2" id="KW-1185">Reference proteome</keyword>
<comment type="caution">
    <text evidence="1">The sequence shown here is derived from an EMBL/GenBank/DDBJ whole genome shotgun (WGS) entry which is preliminary data.</text>
</comment>
<dbReference type="InterPro" id="IPR043502">
    <property type="entry name" value="DNA/RNA_pol_sf"/>
</dbReference>
<feature type="non-terminal residue" evidence="1">
    <location>
        <position position="81"/>
    </location>
</feature>
<protein>
    <submittedName>
        <fullName evidence="1">37980_t:CDS:1</fullName>
    </submittedName>
</protein>
<reference evidence="1 2" key="1">
    <citation type="submission" date="2021-06" db="EMBL/GenBank/DDBJ databases">
        <authorList>
            <person name="Kallberg Y."/>
            <person name="Tangrot J."/>
            <person name="Rosling A."/>
        </authorList>
    </citation>
    <scope>NUCLEOTIDE SEQUENCE [LARGE SCALE GENOMIC DNA]</scope>
    <source>
        <strain evidence="1 2">120-4 pot B 10/14</strain>
    </source>
</reference>
<sequence>MEKDFLENEIADMLASDIIQPSSSSWSFLVVLVKQKDKIRFCIDYRELNVVIKKNNYPLPIINDLLDTLKNSSWYTSLDLA</sequence>
<proteinExistence type="predicted"/>
<dbReference type="SUPFAM" id="SSF56672">
    <property type="entry name" value="DNA/RNA polymerases"/>
    <property type="match status" value="1"/>
</dbReference>
<dbReference type="EMBL" id="CAJVQB010027636">
    <property type="protein sequence ID" value="CAG8810888.1"/>
    <property type="molecule type" value="Genomic_DNA"/>
</dbReference>
<dbReference type="Gene3D" id="3.30.70.270">
    <property type="match status" value="1"/>
</dbReference>
<organism evidence="1 2">
    <name type="scientific">Gigaspora margarita</name>
    <dbReference type="NCBI Taxonomy" id="4874"/>
    <lineage>
        <taxon>Eukaryota</taxon>
        <taxon>Fungi</taxon>
        <taxon>Fungi incertae sedis</taxon>
        <taxon>Mucoromycota</taxon>
        <taxon>Glomeromycotina</taxon>
        <taxon>Glomeromycetes</taxon>
        <taxon>Diversisporales</taxon>
        <taxon>Gigasporaceae</taxon>
        <taxon>Gigaspora</taxon>
    </lineage>
</organism>
<gene>
    <name evidence="1" type="ORF">GMARGA_LOCUS25205</name>
</gene>
<dbReference type="PANTHER" id="PTHR24559">
    <property type="entry name" value="TRANSPOSON TY3-I GAG-POL POLYPROTEIN"/>
    <property type="match status" value="1"/>
</dbReference>
<dbReference type="Gene3D" id="3.10.10.10">
    <property type="entry name" value="HIV Type 1 Reverse Transcriptase, subunit A, domain 1"/>
    <property type="match status" value="1"/>
</dbReference>
<dbReference type="PANTHER" id="PTHR24559:SF444">
    <property type="entry name" value="REVERSE TRANSCRIPTASE DOMAIN-CONTAINING PROTEIN"/>
    <property type="match status" value="1"/>
</dbReference>
<dbReference type="Proteomes" id="UP000789901">
    <property type="component" value="Unassembled WGS sequence"/>
</dbReference>
<name>A0ABN7W2R3_GIGMA</name>
<evidence type="ECO:0000313" key="2">
    <source>
        <dbReference type="Proteomes" id="UP000789901"/>
    </source>
</evidence>
<dbReference type="InterPro" id="IPR043128">
    <property type="entry name" value="Rev_trsase/Diguanyl_cyclase"/>
</dbReference>
<dbReference type="InterPro" id="IPR053134">
    <property type="entry name" value="RNA-dir_DNA_polymerase"/>
</dbReference>
<evidence type="ECO:0000313" key="1">
    <source>
        <dbReference type="EMBL" id="CAG8810888.1"/>
    </source>
</evidence>